<keyword evidence="2" id="KW-1185">Reference proteome</keyword>
<dbReference type="Proteomes" id="UP001295423">
    <property type="component" value="Unassembled WGS sequence"/>
</dbReference>
<proteinExistence type="predicted"/>
<comment type="caution">
    <text evidence="1">The sequence shown here is derived from an EMBL/GenBank/DDBJ whole genome shotgun (WGS) entry which is preliminary data.</text>
</comment>
<evidence type="ECO:0000313" key="2">
    <source>
        <dbReference type="Proteomes" id="UP001295423"/>
    </source>
</evidence>
<gene>
    <name evidence="1" type="ORF">CYCCA115_LOCUS3579</name>
</gene>
<evidence type="ECO:0000313" key="1">
    <source>
        <dbReference type="EMBL" id="CAJ1934061.1"/>
    </source>
</evidence>
<accession>A0AAD2CG75</accession>
<dbReference type="EMBL" id="CAKOGP040000326">
    <property type="protein sequence ID" value="CAJ1934061.1"/>
    <property type="molecule type" value="Genomic_DNA"/>
</dbReference>
<sequence length="331" mass="37773">MTYQRISDTHGNSVQDFEDSVDEFICEYNGENPKYQANMYLFDTSNQIRKPYNTKIGIHANCLKTLFMYHDMLPGNCSNVNDENDPAQIRKRKLALFRSFPIDWQGDFINSRNDPANDNNITWKDIVIAQAVEALTKIVLVVVVVMVMVDQAMVINRIQDPRTLQDILKGIHKVFNVEAIPSKKNKEDFSQETPTMVAEAVDSMARAVDAPKLAAFSQDETIKAEANHSNKTVKTTMLSRTTIKKLKALLRKAAFLNGTKTECLMVECKVPSSTSIRNTIIKLKKISNGMINSTLNNKTIILKNRRRRNIFPMMKIRHFPFMKSIADQKYS</sequence>
<reference evidence="1" key="1">
    <citation type="submission" date="2023-08" db="EMBL/GenBank/DDBJ databases">
        <authorList>
            <person name="Audoor S."/>
            <person name="Bilcke G."/>
        </authorList>
    </citation>
    <scope>NUCLEOTIDE SEQUENCE</scope>
</reference>
<name>A0AAD2CG75_9STRA</name>
<protein>
    <submittedName>
        <fullName evidence="1">Uncharacterized protein</fullName>
    </submittedName>
</protein>
<dbReference type="AlphaFoldDB" id="A0AAD2CG75"/>
<organism evidence="1 2">
    <name type="scientific">Cylindrotheca closterium</name>
    <dbReference type="NCBI Taxonomy" id="2856"/>
    <lineage>
        <taxon>Eukaryota</taxon>
        <taxon>Sar</taxon>
        <taxon>Stramenopiles</taxon>
        <taxon>Ochrophyta</taxon>
        <taxon>Bacillariophyta</taxon>
        <taxon>Bacillariophyceae</taxon>
        <taxon>Bacillariophycidae</taxon>
        <taxon>Bacillariales</taxon>
        <taxon>Bacillariaceae</taxon>
        <taxon>Cylindrotheca</taxon>
    </lineage>
</organism>